<name>A0A1F5G088_9BACT</name>
<evidence type="ECO:0000256" key="1">
    <source>
        <dbReference type="SAM" id="MobiDB-lite"/>
    </source>
</evidence>
<sequence length="59" mass="6331">MIKKKIKGTIASTNNSNPTNRQRNPSWIATATASRIANGISHTGSNTLDTTCAKIFLTL</sequence>
<accession>A0A1F5G088</accession>
<evidence type="ECO:0000313" key="2">
    <source>
        <dbReference type="EMBL" id="OGD85278.1"/>
    </source>
</evidence>
<dbReference type="EMBL" id="MFAR01000008">
    <property type="protein sequence ID" value="OGD85278.1"/>
    <property type="molecule type" value="Genomic_DNA"/>
</dbReference>
<dbReference type="Proteomes" id="UP000177921">
    <property type="component" value="Unassembled WGS sequence"/>
</dbReference>
<comment type="caution">
    <text evidence="2">The sequence shown here is derived from an EMBL/GenBank/DDBJ whole genome shotgun (WGS) entry which is preliminary data.</text>
</comment>
<feature type="region of interest" description="Disordered" evidence="1">
    <location>
        <begin position="1"/>
        <end position="25"/>
    </location>
</feature>
<reference evidence="2 3" key="1">
    <citation type="journal article" date="2016" name="Nat. Commun.">
        <title>Thousands of microbial genomes shed light on interconnected biogeochemical processes in an aquifer system.</title>
        <authorList>
            <person name="Anantharaman K."/>
            <person name="Brown C.T."/>
            <person name="Hug L.A."/>
            <person name="Sharon I."/>
            <person name="Castelle C.J."/>
            <person name="Probst A.J."/>
            <person name="Thomas B.C."/>
            <person name="Singh A."/>
            <person name="Wilkins M.J."/>
            <person name="Karaoz U."/>
            <person name="Brodie E.L."/>
            <person name="Williams K.H."/>
            <person name="Hubbard S.S."/>
            <person name="Banfield J.F."/>
        </authorList>
    </citation>
    <scope>NUCLEOTIDE SEQUENCE [LARGE SCALE GENOMIC DNA]</scope>
</reference>
<organism evidence="2 3">
    <name type="scientific">Candidatus Collierbacteria bacterium RIFOXYD1_FULL_46_26</name>
    <dbReference type="NCBI Taxonomy" id="1817732"/>
    <lineage>
        <taxon>Bacteria</taxon>
        <taxon>Candidatus Collieribacteriota</taxon>
    </lineage>
</organism>
<dbReference type="AlphaFoldDB" id="A0A1F5G088"/>
<proteinExistence type="predicted"/>
<protein>
    <submittedName>
        <fullName evidence="2">Uncharacterized protein</fullName>
    </submittedName>
</protein>
<evidence type="ECO:0000313" key="3">
    <source>
        <dbReference type="Proteomes" id="UP000177921"/>
    </source>
</evidence>
<feature type="compositionally biased region" description="Polar residues" evidence="1">
    <location>
        <begin position="10"/>
        <end position="25"/>
    </location>
</feature>
<gene>
    <name evidence="2" type="ORF">A2618_02800</name>
</gene>